<dbReference type="Pfam" id="PF04502">
    <property type="entry name" value="Saf4_Yju2"/>
    <property type="match status" value="1"/>
</dbReference>
<evidence type="ECO:0000256" key="2">
    <source>
        <dbReference type="SAM" id="MobiDB-lite"/>
    </source>
</evidence>
<dbReference type="GeneID" id="102807644"/>
<evidence type="ECO:0000313" key="3">
    <source>
        <dbReference type="Proteomes" id="UP000694865"/>
    </source>
</evidence>
<feature type="compositionally biased region" description="Basic and acidic residues" evidence="2">
    <location>
        <begin position="266"/>
        <end position="278"/>
    </location>
</feature>
<keyword evidence="3" id="KW-1185">Reference proteome</keyword>
<name>A0ABM0M2Z7_SACKO</name>
<comment type="similarity">
    <text evidence="1">Belongs to the CWC16 family.</text>
</comment>
<evidence type="ECO:0000256" key="1">
    <source>
        <dbReference type="ARBA" id="ARBA00005595"/>
    </source>
</evidence>
<organism evidence="3 4">
    <name type="scientific">Saccoglossus kowalevskii</name>
    <name type="common">Acorn worm</name>
    <dbReference type="NCBI Taxonomy" id="10224"/>
    <lineage>
        <taxon>Eukaryota</taxon>
        <taxon>Metazoa</taxon>
        <taxon>Hemichordata</taxon>
        <taxon>Enteropneusta</taxon>
        <taxon>Harrimaniidae</taxon>
        <taxon>Saccoglossus</taxon>
    </lineage>
</organism>
<dbReference type="PANTHER" id="PTHR12111:SF2">
    <property type="entry name" value="SPLICING FACTOR YJU2B-RELATED"/>
    <property type="match status" value="1"/>
</dbReference>
<gene>
    <name evidence="4" type="primary">LOC102807644</name>
</gene>
<dbReference type="Proteomes" id="UP000694865">
    <property type="component" value="Unplaced"/>
</dbReference>
<protein>
    <submittedName>
        <fullName evidence="4">Coiled-coil domain-containing protein 130-like</fullName>
    </submittedName>
</protein>
<dbReference type="RefSeq" id="XP_006814388.1">
    <property type="nucleotide sequence ID" value="XM_006814325.1"/>
</dbReference>
<feature type="compositionally biased region" description="Polar residues" evidence="2">
    <location>
        <begin position="284"/>
        <end position="294"/>
    </location>
</feature>
<feature type="region of interest" description="Disordered" evidence="2">
    <location>
        <begin position="249"/>
        <end position="294"/>
    </location>
</feature>
<sequence length="385" mass="44488">MGERKATNKYYPPDFDPAKHKSLDRYHGSHPLRERARKLHMGITIIRFELPYNIWCDGCNKHVGMGVRYNAEKKKVGNYYTTPIYRFRMKCHLCDSHFEIETDPKNMEYVIVSGARRKNEKWDPDENEQIAPEDRETRKKLATDPMYKLEYGVEDKKKSEIIIPTLSEIEDIQSDWKEDYMINKMLRTKFRQEKQQLKISEEEDNALLKKSSLDIELVAEHEDDKKLASLMKYRTVKSFTEKQKEKRKELLSKPIFEQSPSSSQSSHEKDQRLQDAKKRLGLNKNYSSGSATSSWDKIPLRKSCPATASSTLGIVIKKQSQVVKENEITSTRTSTTVALTDGRQCNDECGLPEKTNLAKQRLDATNFSSLVPFDYGSSDDTDSSS</sequence>
<evidence type="ECO:0000313" key="4">
    <source>
        <dbReference type="RefSeq" id="XP_006814388.1"/>
    </source>
</evidence>
<proteinExistence type="inferred from homology"/>
<accession>A0ABM0M2Z7</accession>
<dbReference type="PANTHER" id="PTHR12111">
    <property type="entry name" value="SPLICING FACTOR YJU2"/>
    <property type="match status" value="1"/>
</dbReference>
<dbReference type="InterPro" id="IPR007590">
    <property type="entry name" value="Saf4/Yju2"/>
</dbReference>
<reference evidence="4" key="1">
    <citation type="submission" date="2025-08" db="UniProtKB">
        <authorList>
            <consortium name="RefSeq"/>
        </authorList>
    </citation>
    <scope>IDENTIFICATION</scope>
    <source>
        <tissue evidence="4">Testes</tissue>
    </source>
</reference>